<dbReference type="Proteomes" id="UP000295135">
    <property type="component" value="Unassembled WGS sequence"/>
</dbReference>
<dbReference type="Gene3D" id="1.10.10.10">
    <property type="entry name" value="Winged helix-like DNA-binding domain superfamily/Winged helix DNA-binding domain"/>
    <property type="match status" value="1"/>
</dbReference>
<dbReference type="InterPro" id="IPR036390">
    <property type="entry name" value="WH_DNA-bd_sf"/>
</dbReference>
<dbReference type="Pfam" id="PF25212">
    <property type="entry name" value="HVO_A0114"/>
    <property type="match status" value="1"/>
</dbReference>
<comment type="caution">
    <text evidence="1">The sequence shown here is derived from an EMBL/GenBank/DDBJ whole genome shotgun (WGS) entry which is preliminary data.</text>
</comment>
<dbReference type="InterPro" id="IPR036388">
    <property type="entry name" value="WH-like_DNA-bd_sf"/>
</dbReference>
<dbReference type="SUPFAM" id="SSF46785">
    <property type="entry name" value="Winged helix' DNA-binding domain"/>
    <property type="match status" value="1"/>
</dbReference>
<gene>
    <name evidence="1" type="ORF">EDC61_11070</name>
</gene>
<accession>A0A4R3JUD3</accession>
<keyword evidence="2" id="KW-1185">Reference proteome</keyword>
<evidence type="ECO:0000313" key="1">
    <source>
        <dbReference type="EMBL" id="TCS71344.1"/>
    </source>
</evidence>
<proteinExistence type="predicted"/>
<dbReference type="EMBL" id="SLZY01000010">
    <property type="protein sequence ID" value="TCS71344.1"/>
    <property type="molecule type" value="Genomic_DNA"/>
</dbReference>
<evidence type="ECO:0000313" key="2">
    <source>
        <dbReference type="Proteomes" id="UP000295135"/>
    </source>
</evidence>
<organism evidence="1 2">
    <name type="scientific">Sulfuritortus calidifontis</name>
    <dbReference type="NCBI Taxonomy" id="1914471"/>
    <lineage>
        <taxon>Bacteria</taxon>
        <taxon>Pseudomonadati</taxon>
        <taxon>Pseudomonadota</taxon>
        <taxon>Betaproteobacteria</taxon>
        <taxon>Nitrosomonadales</taxon>
        <taxon>Thiobacillaceae</taxon>
        <taxon>Sulfuritortus</taxon>
    </lineage>
</organism>
<name>A0A4R3JUD3_9PROT</name>
<dbReference type="AlphaFoldDB" id="A0A4R3JUD3"/>
<dbReference type="OrthoDB" id="9809537at2"/>
<protein>
    <submittedName>
        <fullName evidence="1">IclR-like helix-turn-helix domain-containing protein</fullName>
    </submittedName>
</protein>
<sequence>MRTLTIHIEPDTEAALEHAGRQFADAWQSGEYAGEHLSFESPAALFRLLTPARWGVLETLQQAGHCGLRELARLLERDASAVHRDIAALIERGIVEKDEEGKLFVPFGRIHAEIDLMPKAA</sequence>
<reference evidence="1 2" key="1">
    <citation type="submission" date="2019-03" db="EMBL/GenBank/DDBJ databases">
        <title>Genomic Encyclopedia of Type Strains, Phase IV (KMG-IV): sequencing the most valuable type-strain genomes for metagenomic binning, comparative biology and taxonomic classification.</title>
        <authorList>
            <person name="Goeker M."/>
        </authorList>
    </citation>
    <scope>NUCLEOTIDE SEQUENCE [LARGE SCALE GENOMIC DNA]</scope>
    <source>
        <strain evidence="1 2">DSM 103923</strain>
    </source>
</reference>
<dbReference type="RefSeq" id="WP_126463271.1">
    <property type="nucleotide sequence ID" value="NZ_AP018721.1"/>
</dbReference>